<dbReference type="PANTHER" id="PTHR10795">
    <property type="entry name" value="PROPROTEIN CONVERTASE SUBTILISIN/KEXIN"/>
    <property type="match status" value="1"/>
</dbReference>
<accession>A0AAP0NVC6</accession>
<proteinExistence type="inferred from homology"/>
<dbReference type="InterPro" id="IPR036852">
    <property type="entry name" value="Peptidase_S8/S53_dom_sf"/>
</dbReference>
<evidence type="ECO:0008006" key="5">
    <source>
        <dbReference type="Google" id="ProtNLM"/>
    </source>
</evidence>
<evidence type="ECO:0000313" key="3">
    <source>
        <dbReference type="EMBL" id="KAK9119035.1"/>
    </source>
</evidence>
<reference evidence="3 4" key="1">
    <citation type="submission" date="2024-01" db="EMBL/GenBank/DDBJ databases">
        <title>Genome assemblies of Stephania.</title>
        <authorList>
            <person name="Yang L."/>
        </authorList>
    </citation>
    <scope>NUCLEOTIDE SEQUENCE [LARGE SCALE GENOMIC DNA]</scope>
    <source>
        <strain evidence="3">JXDWG</strain>
        <tissue evidence="3">Leaf</tissue>
    </source>
</reference>
<comment type="similarity">
    <text evidence="1">Belongs to the peptidase S8 family.</text>
</comment>
<dbReference type="InterPro" id="IPR045051">
    <property type="entry name" value="SBT"/>
</dbReference>
<dbReference type="GO" id="GO:0004252">
    <property type="term" value="F:serine-type endopeptidase activity"/>
    <property type="evidence" value="ECO:0007669"/>
    <property type="project" value="InterPro"/>
</dbReference>
<dbReference type="Gene3D" id="3.40.50.200">
    <property type="entry name" value="Peptidase S8/S53 domain"/>
    <property type="match status" value="2"/>
</dbReference>
<evidence type="ECO:0000256" key="2">
    <source>
        <dbReference type="ARBA" id="ARBA00022729"/>
    </source>
</evidence>
<dbReference type="EMBL" id="JBBNAG010000007">
    <property type="protein sequence ID" value="KAK9119035.1"/>
    <property type="molecule type" value="Genomic_DNA"/>
</dbReference>
<evidence type="ECO:0000313" key="4">
    <source>
        <dbReference type="Proteomes" id="UP001419268"/>
    </source>
</evidence>
<keyword evidence="2" id="KW-0732">Signal</keyword>
<sequence length="198" mass="21262">MNSTRDTDGHGTYTSSTTAENYVGGASYFDYGTCNARGMAPLAYVAMYKAIWDTSAYASDILASVDQAIEDAMENGIFVASSVGNEGPWYGSLHNGIPWTLKVGASSVDREFNGIVTIDKGISATGTSLYPKNSSLSQVSLVLMNTWNNSRVLRKVGYKIVVCISTDESVGIQVSLAYKVRVATGPFISQSAFLELYI</sequence>
<gene>
    <name evidence="3" type="ORF">Scep_017128</name>
</gene>
<dbReference type="GO" id="GO:0006508">
    <property type="term" value="P:proteolysis"/>
    <property type="evidence" value="ECO:0007669"/>
    <property type="project" value="InterPro"/>
</dbReference>
<organism evidence="3 4">
    <name type="scientific">Stephania cephalantha</name>
    <dbReference type="NCBI Taxonomy" id="152367"/>
    <lineage>
        <taxon>Eukaryota</taxon>
        <taxon>Viridiplantae</taxon>
        <taxon>Streptophyta</taxon>
        <taxon>Embryophyta</taxon>
        <taxon>Tracheophyta</taxon>
        <taxon>Spermatophyta</taxon>
        <taxon>Magnoliopsida</taxon>
        <taxon>Ranunculales</taxon>
        <taxon>Menispermaceae</taxon>
        <taxon>Menispermoideae</taxon>
        <taxon>Cissampelideae</taxon>
        <taxon>Stephania</taxon>
    </lineage>
</organism>
<dbReference type="AlphaFoldDB" id="A0AAP0NVC6"/>
<dbReference type="SUPFAM" id="SSF52743">
    <property type="entry name" value="Subtilisin-like"/>
    <property type="match status" value="1"/>
</dbReference>
<comment type="caution">
    <text evidence="3">The sequence shown here is derived from an EMBL/GenBank/DDBJ whole genome shotgun (WGS) entry which is preliminary data.</text>
</comment>
<evidence type="ECO:0000256" key="1">
    <source>
        <dbReference type="ARBA" id="ARBA00011073"/>
    </source>
</evidence>
<dbReference type="Gene3D" id="3.50.30.30">
    <property type="match status" value="1"/>
</dbReference>
<keyword evidence="4" id="KW-1185">Reference proteome</keyword>
<dbReference type="Proteomes" id="UP001419268">
    <property type="component" value="Unassembled WGS sequence"/>
</dbReference>
<name>A0AAP0NVC6_9MAGN</name>
<protein>
    <recommendedName>
        <fullName evidence="5">Peptidase S8/S53 domain-containing protein</fullName>
    </recommendedName>
</protein>